<feature type="region of interest" description="Disordered" evidence="1">
    <location>
        <begin position="1"/>
        <end position="21"/>
    </location>
</feature>
<keyword evidence="3" id="KW-1185">Reference proteome</keyword>
<evidence type="ECO:0000256" key="1">
    <source>
        <dbReference type="SAM" id="MobiDB-lite"/>
    </source>
</evidence>
<accession>A0A9P6QQB5</accession>
<dbReference type="AlphaFoldDB" id="A0A9P6QQB5"/>
<dbReference type="EMBL" id="JAAAIN010005270">
    <property type="protein sequence ID" value="KAG0275331.1"/>
    <property type="molecule type" value="Genomic_DNA"/>
</dbReference>
<protein>
    <submittedName>
        <fullName evidence="2">Uncharacterized protein</fullName>
    </submittedName>
</protein>
<name>A0A9P6QQB5_9FUNG</name>
<feature type="non-terminal residue" evidence="2">
    <location>
        <position position="1"/>
    </location>
</feature>
<organism evidence="2 3">
    <name type="scientific">Linnemannia gamsii</name>
    <dbReference type="NCBI Taxonomy" id="64522"/>
    <lineage>
        <taxon>Eukaryota</taxon>
        <taxon>Fungi</taxon>
        <taxon>Fungi incertae sedis</taxon>
        <taxon>Mucoromycota</taxon>
        <taxon>Mortierellomycotina</taxon>
        <taxon>Mortierellomycetes</taxon>
        <taxon>Mortierellales</taxon>
        <taxon>Mortierellaceae</taxon>
        <taxon>Linnemannia</taxon>
    </lineage>
</organism>
<feature type="compositionally biased region" description="Polar residues" evidence="1">
    <location>
        <begin position="12"/>
        <end position="21"/>
    </location>
</feature>
<reference evidence="2" key="1">
    <citation type="journal article" date="2020" name="Fungal Divers.">
        <title>Resolving the Mortierellaceae phylogeny through synthesis of multi-gene phylogenetics and phylogenomics.</title>
        <authorList>
            <person name="Vandepol N."/>
            <person name="Liber J."/>
            <person name="Desiro A."/>
            <person name="Na H."/>
            <person name="Kennedy M."/>
            <person name="Barry K."/>
            <person name="Grigoriev I.V."/>
            <person name="Miller A.N."/>
            <person name="O'Donnell K."/>
            <person name="Stajich J.E."/>
            <person name="Bonito G."/>
        </authorList>
    </citation>
    <scope>NUCLEOTIDE SEQUENCE</scope>
    <source>
        <strain evidence="2">NVP60</strain>
    </source>
</reference>
<feature type="compositionally biased region" description="Basic and acidic residues" evidence="1">
    <location>
        <begin position="1"/>
        <end position="11"/>
    </location>
</feature>
<evidence type="ECO:0000313" key="2">
    <source>
        <dbReference type="EMBL" id="KAG0275331.1"/>
    </source>
</evidence>
<gene>
    <name evidence="2" type="ORF">BGZ97_010322</name>
</gene>
<evidence type="ECO:0000313" key="3">
    <source>
        <dbReference type="Proteomes" id="UP000823405"/>
    </source>
</evidence>
<dbReference type="Proteomes" id="UP000823405">
    <property type="component" value="Unassembled WGS sequence"/>
</dbReference>
<sequence>MAAKKELKVDSESLTADASSESVDAVIGSALEEAGSENPSRKQSSIRTCTSTLAQLIRSDMVEELPRIKNLLSEKQDALSNYMDEISVASLKVSLEACRGLLHSERLELDLVELFPPWFNFRDSYFNEHPRVLAGVVTKELLKDLARYKASDNNRPDEFSILSQGFIAYMAARLFGQGSRNVN</sequence>
<proteinExistence type="predicted"/>
<comment type="caution">
    <text evidence="2">The sequence shown here is derived from an EMBL/GenBank/DDBJ whole genome shotgun (WGS) entry which is preliminary data.</text>
</comment>
<dbReference type="OrthoDB" id="2449989at2759"/>